<keyword evidence="2" id="KW-0067">ATP-binding</keyword>
<dbReference type="InterPro" id="IPR041664">
    <property type="entry name" value="AAA_16"/>
</dbReference>
<name>A0A1T4QZX0_9ACTN</name>
<keyword evidence="1" id="KW-0547">Nucleotide-binding</keyword>
<dbReference type="STRING" id="1122192.SAMN02745673_02398"/>
<keyword evidence="6" id="KW-1185">Reference proteome</keyword>
<dbReference type="CDD" id="cd06170">
    <property type="entry name" value="LuxR_C_like"/>
    <property type="match status" value="1"/>
</dbReference>
<dbReference type="PANTHER" id="PTHR16305">
    <property type="entry name" value="TESTICULAR SOLUBLE ADENYLYL CYCLASE"/>
    <property type="match status" value="1"/>
</dbReference>
<dbReference type="GO" id="GO:0003677">
    <property type="term" value="F:DNA binding"/>
    <property type="evidence" value="ECO:0007669"/>
    <property type="project" value="InterPro"/>
</dbReference>
<dbReference type="PRINTS" id="PR00038">
    <property type="entry name" value="HTHLUXR"/>
</dbReference>
<accession>A0A1T4QZX0</accession>
<dbReference type="InterPro" id="IPR016032">
    <property type="entry name" value="Sig_transdc_resp-reg_C-effctor"/>
</dbReference>
<evidence type="ECO:0000256" key="1">
    <source>
        <dbReference type="ARBA" id="ARBA00022741"/>
    </source>
</evidence>
<dbReference type="GO" id="GO:0005737">
    <property type="term" value="C:cytoplasm"/>
    <property type="evidence" value="ECO:0007669"/>
    <property type="project" value="TreeGrafter"/>
</dbReference>
<evidence type="ECO:0000256" key="2">
    <source>
        <dbReference type="ARBA" id="ARBA00022840"/>
    </source>
</evidence>
<dbReference type="SUPFAM" id="SSF46894">
    <property type="entry name" value="C-terminal effector domain of the bipartite response regulators"/>
    <property type="match status" value="1"/>
</dbReference>
<dbReference type="InterPro" id="IPR027417">
    <property type="entry name" value="P-loop_NTPase"/>
</dbReference>
<dbReference type="AlphaFoldDB" id="A0A1T4QZX0"/>
<dbReference type="SUPFAM" id="SSF52540">
    <property type="entry name" value="P-loop containing nucleoside triphosphate hydrolases"/>
    <property type="match status" value="1"/>
</dbReference>
<dbReference type="Pfam" id="PF13191">
    <property type="entry name" value="AAA_16"/>
    <property type="match status" value="1"/>
</dbReference>
<proteinExistence type="predicted"/>
<organism evidence="5 6">
    <name type="scientific">Marinactinospora thermotolerans DSM 45154</name>
    <dbReference type="NCBI Taxonomy" id="1122192"/>
    <lineage>
        <taxon>Bacteria</taxon>
        <taxon>Bacillati</taxon>
        <taxon>Actinomycetota</taxon>
        <taxon>Actinomycetes</taxon>
        <taxon>Streptosporangiales</taxon>
        <taxon>Nocardiopsidaceae</taxon>
        <taxon>Marinactinospora</taxon>
    </lineage>
</organism>
<dbReference type="EMBL" id="FUWS01000006">
    <property type="protein sequence ID" value="SKA09176.1"/>
    <property type="molecule type" value="Genomic_DNA"/>
</dbReference>
<feature type="region of interest" description="Disordered" evidence="3">
    <location>
        <begin position="812"/>
        <end position="844"/>
    </location>
</feature>
<dbReference type="GO" id="GO:0005524">
    <property type="term" value="F:ATP binding"/>
    <property type="evidence" value="ECO:0007669"/>
    <property type="project" value="UniProtKB-KW"/>
</dbReference>
<evidence type="ECO:0000259" key="4">
    <source>
        <dbReference type="PROSITE" id="PS50043"/>
    </source>
</evidence>
<dbReference type="Pfam" id="PF00196">
    <property type="entry name" value="GerE"/>
    <property type="match status" value="1"/>
</dbReference>
<dbReference type="PROSITE" id="PS50043">
    <property type="entry name" value="HTH_LUXR_2"/>
    <property type="match status" value="1"/>
</dbReference>
<dbReference type="InterPro" id="IPR036388">
    <property type="entry name" value="WH-like_DNA-bd_sf"/>
</dbReference>
<feature type="domain" description="HTH luxR-type" evidence="4">
    <location>
        <begin position="846"/>
        <end position="911"/>
    </location>
</feature>
<evidence type="ECO:0000313" key="5">
    <source>
        <dbReference type="EMBL" id="SKA09176.1"/>
    </source>
</evidence>
<evidence type="ECO:0000256" key="3">
    <source>
        <dbReference type="SAM" id="MobiDB-lite"/>
    </source>
</evidence>
<dbReference type="GO" id="GO:0006355">
    <property type="term" value="P:regulation of DNA-templated transcription"/>
    <property type="evidence" value="ECO:0007669"/>
    <property type="project" value="InterPro"/>
</dbReference>
<dbReference type="PANTHER" id="PTHR16305:SF35">
    <property type="entry name" value="TRANSCRIPTIONAL ACTIVATOR DOMAIN"/>
    <property type="match status" value="1"/>
</dbReference>
<gene>
    <name evidence="5" type="ORF">SAMN02745673_02398</name>
</gene>
<dbReference type="InterPro" id="IPR000792">
    <property type="entry name" value="Tscrpt_reg_LuxR_C"/>
</dbReference>
<dbReference type="Gene3D" id="1.10.10.10">
    <property type="entry name" value="Winged helix-like DNA-binding domain superfamily/Winged helix DNA-binding domain"/>
    <property type="match status" value="1"/>
</dbReference>
<dbReference type="Proteomes" id="UP000190637">
    <property type="component" value="Unassembled WGS sequence"/>
</dbReference>
<dbReference type="SMART" id="SM00421">
    <property type="entry name" value="HTH_LUXR"/>
    <property type="match status" value="1"/>
</dbReference>
<dbReference type="OrthoDB" id="3178131at2"/>
<dbReference type="RefSeq" id="WP_078761739.1">
    <property type="nucleotide sequence ID" value="NZ_FUWS01000006.1"/>
</dbReference>
<sequence>MQLVERESELTILRSMLDEIGDRRGRIAVITGPPGSGKTRTLHAFAEAAVRSETVHLSASCLRNEQNLSLGVVYQIAQSLATSFDEPPWALRELREAMFNAGPDGVRVEDVNWIGITQGLWGAITQRTDNDTVLITVDDVQYADPISLEVLTHFVNRVHGARVLLVFTVTEGPSGLPLRIQAGLMHHPNCRRLRLTSYRPGMIARLLEEVHGTGDEATAEWIHDVSNGNALLVHALVEDLHYAADPAGRATGEAFRGGVRTLLYRIGPAARQVIHAAAVLAPFVTPDLLARVLRVERADVAATLSWLESIGLLGAEGFRHPAARDAVLEAIEPDARRELNARAAQVLHGMGMQPTVVADRVLEGGPLQESWILDILCEAADQARAADEHEVTVRYLRHAVDLCTGERERVDLVVALAKAEWRVNPSATLVHLSRLLQAARDGLLGPADVYWLLTCMLWHGNEEEAASLYALLEADAGEEAAEWRATAEQWMSGTHPVLFHRLRGGYRAAPLQRRRGSPAALLPTGLRGEVTDAGAAAAERILQSARIDGVGVEVAESALFHLVYSDRLEEAATLSHALCERAARGSSPMWTSVTAAFHAFVAERRGDPATAIRYAERALTALPIRSLGVLAALPIATLVEACTWTGEHERAAEYLRIPLPAGVYRTRYGLHHLAARGCHQIAVGQPHAALSDLLECGALMRTWELDNPLLVPWALRAATAAVELGDRARAVRLLDRHRALPHGHTPRTKGMALMVLASTRELRQRPPLLREAVDLLQESGPDNELRQALTLLGRTLAELGENDKARLIGQQARGIGRRGTDGPSPEVPAVPAQAPTAGGGGEMGPARGARGLLSPAEHRVASLAALGYTNREISRKAHITVSTVEQHLTRIYRKLGIAGRNDLPLLFSTGTADTPGRAPLVVG</sequence>
<protein>
    <submittedName>
        <fullName evidence="5">Predicted ATPase</fullName>
    </submittedName>
</protein>
<dbReference type="Gene3D" id="3.40.50.300">
    <property type="entry name" value="P-loop containing nucleotide triphosphate hydrolases"/>
    <property type="match status" value="1"/>
</dbReference>
<dbReference type="GO" id="GO:0004016">
    <property type="term" value="F:adenylate cyclase activity"/>
    <property type="evidence" value="ECO:0007669"/>
    <property type="project" value="TreeGrafter"/>
</dbReference>
<reference evidence="5 6" key="1">
    <citation type="submission" date="2017-02" db="EMBL/GenBank/DDBJ databases">
        <authorList>
            <person name="Peterson S.W."/>
        </authorList>
    </citation>
    <scope>NUCLEOTIDE SEQUENCE [LARGE SCALE GENOMIC DNA]</scope>
    <source>
        <strain evidence="5 6">DSM 45154</strain>
    </source>
</reference>
<evidence type="ECO:0000313" key="6">
    <source>
        <dbReference type="Proteomes" id="UP000190637"/>
    </source>
</evidence>